<dbReference type="InterPro" id="IPR011333">
    <property type="entry name" value="SKP1/BTB/POZ_sf"/>
</dbReference>
<feature type="region of interest" description="Disordered" evidence="1">
    <location>
        <begin position="467"/>
        <end position="504"/>
    </location>
</feature>
<proteinExistence type="predicted"/>
<dbReference type="InterPro" id="IPR000210">
    <property type="entry name" value="BTB/POZ_dom"/>
</dbReference>
<feature type="domain" description="BTB" evidence="2">
    <location>
        <begin position="47"/>
        <end position="131"/>
    </location>
</feature>
<dbReference type="Pfam" id="PF00651">
    <property type="entry name" value="BTB"/>
    <property type="match status" value="1"/>
</dbReference>
<evidence type="ECO:0000259" key="2">
    <source>
        <dbReference type="PROSITE" id="PS50097"/>
    </source>
</evidence>
<dbReference type="STRING" id="1160509.A0A3N4HSA7"/>
<evidence type="ECO:0000313" key="4">
    <source>
        <dbReference type="Proteomes" id="UP000275078"/>
    </source>
</evidence>
<feature type="compositionally biased region" description="Basic and acidic residues" evidence="1">
    <location>
        <begin position="1"/>
        <end position="26"/>
    </location>
</feature>
<dbReference type="AlphaFoldDB" id="A0A3N4HSA7"/>
<dbReference type="PROSITE" id="PS50097">
    <property type="entry name" value="BTB"/>
    <property type="match status" value="1"/>
</dbReference>
<dbReference type="EMBL" id="ML119749">
    <property type="protein sequence ID" value="RPA76187.1"/>
    <property type="molecule type" value="Genomic_DNA"/>
</dbReference>
<protein>
    <recommendedName>
        <fullName evidence="2">BTB domain-containing protein</fullName>
    </recommendedName>
</protein>
<accession>A0A3N4HSA7</accession>
<gene>
    <name evidence="3" type="ORF">BJ508DRAFT_417702</name>
</gene>
<dbReference type="Proteomes" id="UP000275078">
    <property type="component" value="Unassembled WGS sequence"/>
</dbReference>
<feature type="compositionally biased region" description="Acidic residues" evidence="1">
    <location>
        <begin position="472"/>
        <end position="504"/>
    </location>
</feature>
<name>A0A3N4HSA7_ASCIM</name>
<feature type="region of interest" description="Disordered" evidence="1">
    <location>
        <begin position="400"/>
        <end position="431"/>
    </location>
</feature>
<keyword evidence="4" id="KW-1185">Reference proteome</keyword>
<dbReference type="OrthoDB" id="5326346at2759"/>
<organism evidence="3 4">
    <name type="scientific">Ascobolus immersus RN42</name>
    <dbReference type="NCBI Taxonomy" id="1160509"/>
    <lineage>
        <taxon>Eukaryota</taxon>
        <taxon>Fungi</taxon>
        <taxon>Dikarya</taxon>
        <taxon>Ascomycota</taxon>
        <taxon>Pezizomycotina</taxon>
        <taxon>Pezizomycetes</taxon>
        <taxon>Pezizales</taxon>
        <taxon>Ascobolaceae</taxon>
        <taxon>Ascobolus</taxon>
    </lineage>
</organism>
<sequence>MAERTPIKREVSIQQLPDRKPKKDGSCEPLGSENYPVEPLDVYAKDGDLIISLPKRDEEGRRNFRVSSRVLSASSPVFEAMFAYDSPFEEGKKLQEWRFGMDPVVMELEDSIKAMELFLQIIFHQNQSLPRRIKLYDFAELAQFADKYDCQNAVQLWADKWKRCYADVSRFCESRHQLTASLWLMIGWAFGFQQRYSKASRTLMLDGMWRNGKLGMLVKPEKDTMEWIYLFEELPQAVIRDIKAKMVKSRKLFVDLLPCERKRFIEAELGSLCVCNRTKYPDAMSKELCHHWQIGSLERSAAKVLEITAEWDFTPDLTQEHEGDQYDKLLENRLTMNGAYKRLAKYIRWALRRESRLGDDGPRGHANCTWAKHMLEEFMDSRKFLIFSCLSDFPSRSEKFNLSPKNMDEDELANENIRENEPEDEYSDLEDPRVFDPEDHAAHKRFYAKVQAKIDAGRAETQAYLDLWGCGDQDEAPPVEEVESSEEEDSEDEDDDESETDEDL</sequence>
<evidence type="ECO:0000256" key="1">
    <source>
        <dbReference type="SAM" id="MobiDB-lite"/>
    </source>
</evidence>
<reference evidence="3 4" key="1">
    <citation type="journal article" date="2018" name="Nat. Ecol. Evol.">
        <title>Pezizomycetes genomes reveal the molecular basis of ectomycorrhizal truffle lifestyle.</title>
        <authorList>
            <person name="Murat C."/>
            <person name="Payen T."/>
            <person name="Noel B."/>
            <person name="Kuo A."/>
            <person name="Morin E."/>
            <person name="Chen J."/>
            <person name="Kohler A."/>
            <person name="Krizsan K."/>
            <person name="Balestrini R."/>
            <person name="Da Silva C."/>
            <person name="Montanini B."/>
            <person name="Hainaut M."/>
            <person name="Levati E."/>
            <person name="Barry K.W."/>
            <person name="Belfiori B."/>
            <person name="Cichocki N."/>
            <person name="Clum A."/>
            <person name="Dockter R.B."/>
            <person name="Fauchery L."/>
            <person name="Guy J."/>
            <person name="Iotti M."/>
            <person name="Le Tacon F."/>
            <person name="Lindquist E.A."/>
            <person name="Lipzen A."/>
            <person name="Malagnac F."/>
            <person name="Mello A."/>
            <person name="Molinier V."/>
            <person name="Miyauchi S."/>
            <person name="Poulain J."/>
            <person name="Riccioni C."/>
            <person name="Rubini A."/>
            <person name="Sitrit Y."/>
            <person name="Splivallo R."/>
            <person name="Traeger S."/>
            <person name="Wang M."/>
            <person name="Zifcakova L."/>
            <person name="Wipf D."/>
            <person name="Zambonelli A."/>
            <person name="Paolocci F."/>
            <person name="Nowrousian M."/>
            <person name="Ottonello S."/>
            <person name="Baldrian P."/>
            <person name="Spatafora J.W."/>
            <person name="Henrissat B."/>
            <person name="Nagy L.G."/>
            <person name="Aury J.M."/>
            <person name="Wincker P."/>
            <person name="Grigoriev I.V."/>
            <person name="Bonfante P."/>
            <person name="Martin F.M."/>
        </authorList>
    </citation>
    <scope>NUCLEOTIDE SEQUENCE [LARGE SCALE GENOMIC DNA]</scope>
    <source>
        <strain evidence="3 4">RN42</strain>
    </source>
</reference>
<evidence type="ECO:0000313" key="3">
    <source>
        <dbReference type="EMBL" id="RPA76187.1"/>
    </source>
</evidence>
<dbReference type="SUPFAM" id="SSF54695">
    <property type="entry name" value="POZ domain"/>
    <property type="match status" value="1"/>
</dbReference>
<dbReference type="Gene3D" id="3.30.710.10">
    <property type="entry name" value="Potassium Channel Kv1.1, Chain A"/>
    <property type="match status" value="1"/>
</dbReference>
<feature type="region of interest" description="Disordered" evidence="1">
    <location>
        <begin position="1"/>
        <end position="35"/>
    </location>
</feature>